<dbReference type="RefSeq" id="WP_106264110.1">
    <property type="nucleotide sequence ID" value="NZ_PVTX01000001.1"/>
</dbReference>
<name>A0ABX5EJT4_9MICO</name>
<dbReference type="SMART" id="SM00507">
    <property type="entry name" value="HNHc"/>
    <property type="match status" value="1"/>
</dbReference>
<evidence type="ECO:0000313" key="4">
    <source>
        <dbReference type="Proteomes" id="UP000239895"/>
    </source>
</evidence>
<evidence type="ECO:0000256" key="1">
    <source>
        <dbReference type="SAM" id="MobiDB-lite"/>
    </source>
</evidence>
<feature type="compositionally biased region" description="Gly residues" evidence="1">
    <location>
        <begin position="356"/>
        <end position="378"/>
    </location>
</feature>
<dbReference type="Proteomes" id="UP000239895">
    <property type="component" value="Unassembled WGS sequence"/>
</dbReference>
<accession>A0ABX5EJT4</accession>
<dbReference type="CDD" id="cd00085">
    <property type="entry name" value="HNHc"/>
    <property type="match status" value="1"/>
</dbReference>
<feature type="region of interest" description="Disordered" evidence="1">
    <location>
        <begin position="331"/>
        <end position="386"/>
    </location>
</feature>
<dbReference type="InterPro" id="IPR003870">
    <property type="entry name" value="DUF222"/>
</dbReference>
<feature type="compositionally biased region" description="Basic and acidic residues" evidence="1">
    <location>
        <begin position="510"/>
        <end position="539"/>
    </location>
</feature>
<sequence>MTTRRDTLGLLAEIESAVDSLAAHGLSAGEDVGPLTEVTARLRTIEERLGAVRLRLLTELDDAGTWAIDGSRSFAHWLSRTQDVTLATARREVRTAKTLRDALPATALAAVEGAVGADHVRAMVDIAPTSQARRDALAAPVATDGAEEADASGTPADTSAPPTGEEFLLALAGRYPVGPFRRMVRRFAHVADPESDERGYARARGKEFFEVSPTWDGYHVAGFLTEEHGQVLRTALDSVVGAPAAAETRTSTQRRAQGIADLARIALDNAAVGTGASVRPHLNVTVGLTELRAALAASVDAPPGATGNGSQGALVLGNAAGIDPRRIVGADSISEDGTADVATDSARRGYDLPGSDGHGSDGPGGDGPGGGGHNGGDGLPTFADGRGPLPASLLRRLACDSELSRIVFGPDSQVLDVGRSRRTVTGQLRRAVITRDRHCTWPGCEEPPSRCEVHHAVTHWADGGGTSVDNGALLCWHHHDRVDGQGVTMRWHRGRWEFHDRFGNPIGTGREPHSDGLDGAREPTHAAFREQEPRKHQEFPELQDQQEAA</sequence>
<reference evidence="3 4" key="1">
    <citation type="submission" date="2018-03" db="EMBL/GenBank/DDBJ databases">
        <title>Comparative analysis of microorganisms from saline springs in Andes Mountain Range, Colombia.</title>
        <authorList>
            <person name="Rubin E."/>
        </authorList>
    </citation>
    <scope>NUCLEOTIDE SEQUENCE [LARGE SCALE GENOMIC DNA]</scope>
    <source>
        <strain evidence="3 4">CG 23</strain>
    </source>
</reference>
<evidence type="ECO:0000313" key="3">
    <source>
        <dbReference type="EMBL" id="PRZ09900.1"/>
    </source>
</evidence>
<feature type="region of interest" description="Disordered" evidence="1">
    <location>
        <begin position="135"/>
        <end position="163"/>
    </location>
</feature>
<feature type="domain" description="HNH nuclease" evidence="2">
    <location>
        <begin position="427"/>
        <end position="480"/>
    </location>
</feature>
<gene>
    <name evidence="3" type="ORF">BCL65_10138</name>
</gene>
<protein>
    <submittedName>
        <fullName evidence="3">Uncharacterized protein DUF222</fullName>
    </submittedName>
</protein>
<dbReference type="EMBL" id="PVTX01000001">
    <property type="protein sequence ID" value="PRZ09900.1"/>
    <property type="molecule type" value="Genomic_DNA"/>
</dbReference>
<evidence type="ECO:0000259" key="2">
    <source>
        <dbReference type="SMART" id="SM00507"/>
    </source>
</evidence>
<organism evidence="3 4">
    <name type="scientific">Isoptericola halotolerans</name>
    <dbReference type="NCBI Taxonomy" id="300560"/>
    <lineage>
        <taxon>Bacteria</taxon>
        <taxon>Bacillati</taxon>
        <taxon>Actinomycetota</taxon>
        <taxon>Actinomycetes</taxon>
        <taxon>Micrococcales</taxon>
        <taxon>Promicromonosporaceae</taxon>
        <taxon>Isoptericola</taxon>
    </lineage>
</organism>
<dbReference type="InterPro" id="IPR003615">
    <property type="entry name" value="HNH_nuc"/>
</dbReference>
<comment type="caution">
    <text evidence="3">The sequence shown here is derived from an EMBL/GenBank/DDBJ whole genome shotgun (WGS) entry which is preliminary data.</text>
</comment>
<dbReference type="Pfam" id="PF02720">
    <property type="entry name" value="DUF222"/>
    <property type="match status" value="3"/>
</dbReference>
<keyword evidence="4" id="KW-1185">Reference proteome</keyword>
<feature type="region of interest" description="Disordered" evidence="1">
    <location>
        <begin position="503"/>
        <end position="549"/>
    </location>
</feature>
<proteinExistence type="predicted"/>